<dbReference type="PROSITE" id="PS00108">
    <property type="entry name" value="PROTEIN_KINASE_ST"/>
    <property type="match status" value="1"/>
</dbReference>
<evidence type="ECO:0000256" key="9">
    <source>
        <dbReference type="ARBA" id="ARBA00022989"/>
    </source>
</evidence>
<evidence type="ECO:0000313" key="17">
    <source>
        <dbReference type="Proteomes" id="UP001161247"/>
    </source>
</evidence>
<keyword evidence="9 13" id="KW-1133">Transmembrane helix</keyword>
<feature type="signal peptide" evidence="14">
    <location>
        <begin position="1"/>
        <end position="24"/>
    </location>
</feature>
<organism evidence="16 17">
    <name type="scientific">Oldenlandia corymbosa var. corymbosa</name>
    <dbReference type="NCBI Taxonomy" id="529605"/>
    <lineage>
        <taxon>Eukaryota</taxon>
        <taxon>Viridiplantae</taxon>
        <taxon>Streptophyta</taxon>
        <taxon>Embryophyta</taxon>
        <taxon>Tracheophyta</taxon>
        <taxon>Spermatophyta</taxon>
        <taxon>Magnoliopsida</taxon>
        <taxon>eudicotyledons</taxon>
        <taxon>Gunneridae</taxon>
        <taxon>Pentapetalae</taxon>
        <taxon>asterids</taxon>
        <taxon>lamiids</taxon>
        <taxon>Gentianales</taxon>
        <taxon>Rubiaceae</taxon>
        <taxon>Rubioideae</taxon>
        <taxon>Spermacoceae</taxon>
        <taxon>Hedyotis-Oldenlandia complex</taxon>
        <taxon>Oldenlandia</taxon>
    </lineage>
</organism>
<dbReference type="InterPro" id="IPR008271">
    <property type="entry name" value="Ser/Thr_kinase_AS"/>
</dbReference>
<dbReference type="InterPro" id="IPR025287">
    <property type="entry name" value="WAK_GUB"/>
</dbReference>
<dbReference type="InterPro" id="IPR011009">
    <property type="entry name" value="Kinase-like_dom_sf"/>
</dbReference>
<evidence type="ECO:0000256" key="8">
    <source>
        <dbReference type="ARBA" id="ARBA00022840"/>
    </source>
</evidence>
<feature type="domain" description="Protein kinase" evidence="15">
    <location>
        <begin position="344"/>
        <end position="625"/>
    </location>
</feature>
<evidence type="ECO:0000256" key="10">
    <source>
        <dbReference type="ARBA" id="ARBA00023136"/>
    </source>
</evidence>
<accession>A0AAV1CS54</accession>
<dbReference type="GO" id="GO:0004674">
    <property type="term" value="F:protein serine/threonine kinase activity"/>
    <property type="evidence" value="ECO:0007669"/>
    <property type="project" value="UniProtKB-KW"/>
</dbReference>
<keyword evidence="8 12" id="KW-0067">ATP-binding</keyword>
<dbReference type="FunFam" id="3.30.200.20:FF:000125">
    <property type="entry name" value="Protein STRUBBELIG-RECEPTOR FAMILY 8"/>
    <property type="match status" value="1"/>
</dbReference>
<keyword evidence="4 13" id="KW-0812">Transmembrane</keyword>
<evidence type="ECO:0000256" key="2">
    <source>
        <dbReference type="ARBA" id="ARBA00022527"/>
    </source>
</evidence>
<dbReference type="GO" id="GO:0005524">
    <property type="term" value="F:ATP binding"/>
    <property type="evidence" value="ECO:0007669"/>
    <property type="project" value="UniProtKB-UniRule"/>
</dbReference>
<evidence type="ECO:0000256" key="4">
    <source>
        <dbReference type="ARBA" id="ARBA00022692"/>
    </source>
</evidence>
<keyword evidence="2" id="KW-0723">Serine/threonine-protein kinase</keyword>
<gene>
    <name evidence="16" type="ORF">OLC1_LOCUS8244</name>
</gene>
<dbReference type="PROSITE" id="PS50011">
    <property type="entry name" value="PROTEIN_KINASE_DOM"/>
    <property type="match status" value="1"/>
</dbReference>
<dbReference type="PANTHER" id="PTHR46008">
    <property type="entry name" value="LEAF RUST 10 DISEASE-RESISTANCE LOCUS RECEPTOR-LIKE PROTEIN KINASE-LIKE 1.4"/>
    <property type="match status" value="1"/>
</dbReference>
<dbReference type="GO" id="GO:0030247">
    <property type="term" value="F:polysaccharide binding"/>
    <property type="evidence" value="ECO:0007669"/>
    <property type="project" value="InterPro"/>
</dbReference>
<dbReference type="InterPro" id="IPR017441">
    <property type="entry name" value="Protein_kinase_ATP_BS"/>
</dbReference>
<keyword evidence="7" id="KW-0418">Kinase</keyword>
<evidence type="ECO:0000256" key="13">
    <source>
        <dbReference type="SAM" id="Phobius"/>
    </source>
</evidence>
<name>A0AAV1CS54_OLDCO</name>
<dbReference type="PANTHER" id="PTHR46008:SF2">
    <property type="entry name" value="LEAF RUST 10 DISEASE-RESISTANCE LOCUS RECEPTOR-LIKE PROTEIN KINASE-LIKE 1.4"/>
    <property type="match status" value="1"/>
</dbReference>
<dbReference type="Pfam" id="PF07714">
    <property type="entry name" value="PK_Tyr_Ser-Thr"/>
    <property type="match status" value="1"/>
</dbReference>
<dbReference type="InterPro" id="IPR000719">
    <property type="entry name" value="Prot_kinase_dom"/>
</dbReference>
<keyword evidence="11" id="KW-0325">Glycoprotein</keyword>
<dbReference type="FunFam" id="1.10.510.10:FF:000161">
    <property type="entry name" value="Wall-associated receptor kinase-like 20"/>
    <property type="match status" value="1"/>
</dbReference>
<dbReference type="EMBL" id="OX459120">
    <property type="protein sequence ID" value="CAI9097875.1"/>
    <property type="molecule type" value="Genomic_DNA"/>
</dbReference>
<dbReference type="Gene3D" id="1.10.510.10">
    <property type="entry name" value="Transferase(Phosphotransferase) domain 1"/>
    <property type="match status" value="1"/>
</dbReference>
<dbReference type="Pfam" id="PF13947">
    <property type="entry name" value="GUB_WAK_bind"/>
    <property type="match status" value="1"/>
</dbReference>
<dbReference type="SUPFAM" id="SSF56112">
    <property type="entry name" value="Protein kinase-like (PK-like)"/>
    <property type="match status" value="1"/>
</dbReference>
<evidence type="ECO:0000256" key="12">
    <source>
        <dbReference type="PROSITE-ProRule" id="PRU10141"/>
    </source>
</evidence>
<evidence type="ECO:0000256" key="14">
    <source>
        <dbReference type="SAM" id="SignalP"/>
    </source>
</evidence>
<sequence length="628" mass="69296">MTKYYFTRVYVSILFSLIFQCSTSQKTCPRCGSVEVPYPLSSNPSCGDPDYHIRCDSNSKKLYFDALNGSSYLVASIMASSQRMVIRPSAWVPGTCITQDMQKSEGLWLNQTLPFNITNSNTIFLFDCSPRLFVSPLNCTPASLCHRYLDSSGHVDKVRAPKCASALNPCCTFVAGGTPSAYKIRLHASGCQAFRSVLHLDAEKPASLWEEGLELQWAPPPEPPCKVQNDCATHSTCSPAGKPGISRCFCNKSYYWDHTSGSCLMEKKKSASKFSLALKVSLGVAAVFVFCVILPVITFRNCGRLSGKTKLAKEREQMLKCENGGVKTARLFSIKELKKATNGFSKNRILGSGGFGEVYKGELQDGTVVAIKSAKVGNVKSTEQVLNELSILSQVNHKNLVKLLGYCVEAEQPLMIYEYISNGTLHDHLHGNKYATSLDWKTRLRIALQTAEALAYLHSAAHTPIYHRDVKSNNILLDDDHNAKVSDFGLSRLASPGLSHVSTCAQGTVGYLDPEYYRNYQLTEKSDVYSFGVVLLELLTSQKAIDFSREYDDVNLAVYVSQKASQGLVMEVVDKALLGDEPSAEVMSSVKTFSELALACLRETKGERPSMTDVVQELKCITQMIKQE</sequence>
<evidence type="ECO:0000313" key="16">
    <source>
        <dbReference type="EMBL" id="CAI9097875.1"/>
    </source>
</evidence>
<dbReference type="Proteomes" id="UP001161247">
    <property type="component" value="Chromosome 3"/>
</dbReference>
<evidence type="ECO:0000256" key="11">
    <source>
        <dbReference type="ARBA" id="ARBA00023180"/>
    </source>
</evidence>
<evidence type="ECO:0000256" key="1">
    <source>
        <dbReference type="ARBA" id="ARBA00004167"/>
    </source>
</evidence>
<evidence type="ECO:0000256" key="7">
    <source>
        <dbReference type="ARBA" id="ARBA00022777"/>
    </source>
</evidence>
<evidence type="ECO:0000256" key="3">
    <source>
        <dbReference type="ARBA" id="ARBA00022679"/>
    </source>
</evidence>
<dbReference type="CDD" id="cd14066">
    <property type="entry name" value="STKc_IRAK"/>
    <property type="match status" value="1"/>
</dbReference>
<keyword evidence="17" id="KW-1185">Reference proteome</keyword>
<dbReference type="Gene3D" id="3.30.200.20">
    <property type="entry name" value="Phosphorylase Kinase, domain 1"/>
    <property type="match status" value="1"/>
</dbReference>
<keyword evidence="5 14" id="KW-0732">Signal</keyword>
<dbReference type="SMART" id="SM00220">
    <property type="entry name" value="S_TKc"/>
    <property type="match status" value="1"/>
</dbReference>
<dbReference type="InterPro" id="IPR001245">
    <property type="entry name" value="Ser-Thr/Tyr_kinase_cat_dom"/>
</dbReference>
<dbReference type="PROSITE" id="PS00107">
    <property type="entry name" value="PROTEIN_KINASE_ATP"/>
    <property type="match status" value="1"/>
</dbReference>
<feature type="binding site" evidence="12">
    <location>
        <position position="372"/>
    </location>
    <ligand>
        <name>ATP</name>
        <dbReference type="ChEBI" id="CHEBI:30616"/>
    </ligand>
</feature>
<evidence type="ECO:0000259" key="15">
    <source>
        <dbReference type="PROSITE" id="PS50011"/>
    </source>
</evidence>
<evidence type="ECO:0000256" key="6">
    <source>
        <dbReference type="ARBA" id="ARBA00022741"/>
    </source>
</evidence>
<comment type="subcellular location">
    <subcellularLocation>
        <location evidence="1">Membrane</location>
        <topology evidence="1">Single-pass membrane protein</topology>
    </subcellularLocation>
</comment>
<keyword evidence="6 12" id="KW-0547">Nucleotide-binding</keyword>
<keyword evidence="3" id="KW-0808">Transferase</keyword>
<dbReference type="GO" id="GO:0005886">
    <property type="term" value="C:plasma membrane"/>
    <property type="evidence" value="ECO:0007669"/>
    <property type="project" value="UniProtKB-ARBA"/>
</dbReference>
<evidence type="ECO:0000256" key="5">
    <source>
        <dbReference type="ARBA" id="ARBA00022729"/>
    </source>
</evidence>
<keyword evidence="10 13" id="KW-0472">Membrane</keyword>
<reference evidence="16" key="1">
    <citation type="submission" date="2023-03" db="EMBL/GenBank/DDBJ databases">
        <authorList>
            <person name="Julca I."/>
        </authorList>
    </citation>
    <scope>NUCLEOTIDE SEQUENCE</scope>
</reference>
<proteinExistence type="predicted"/>
<protein>
    <submittedName>
        <fullName evidence="16">OLC1v1034388C1</fullName>
    </submittedName>
</protein>
<dbReference type="AlphaFoldDB" id="A0AAV1CS54"/>
<feature type="transmembrane region" description="Helical" evidence="13">
    <location>
        <begin position="276"/>
        <end position="299"/>
    </location>
</feature>
<feature type="chain" id="PRO_5043998780" evidence="14">
    <location>
        <begin position="25"/>
        <end position="628"/>
    </location>
</feature>